<name>A0A510E5E2_9CREN</name>
<accession>A0A510E5E2</accession>
<protein>
    <recommendedName>
        <fullName evidence="1">Zinc-ribbon domain-containing protein</fullName>
    </recommendedName>
</protein>
<evidence type="ECO:0000313" key="3">
    <source>
        <dbReference type="Proteomes" id="UP000325030"/>
    </source>
</evidence>
<organism evidence="2 3">
    <name type="scientific">Sulfuracidifex tepidarius</name>
    <dbReference type="NCBI Taxonomy" id="1294262"/>
    <lineage>
        <taxon>Archaea</taxon>
        <taxon>Thermoproteota</taxon>
        <taxon>Thermoprotei</taxon>
        <taxon>Sulfolobales</taxon>
        <taxon>Sulfolobaceae</taxon>
        <taxon>Sulfuracidifex</taxon>
    </lineage>
</organism>
<dbReference type="AlphaFoldDB" id="A0A510E5E2"/>
<reference evidence="3" key="1">
    <citation type="submission" date="2018-09" db="EMBL/GenBank/DDBJ databases">
        <title>Complete Genome Sequencing of Sulfolobus sp. JCM 16834.</title>
        <authorList>
            <person name="Kato S."/>
            <person name="Itoh T."/>
            <person name="Ohkuma M."/>
        </authorList>
    </citation>
    <scope>NUCLEOTIDE SEQUENCE [LARGE SCALE GENOMIC DNA]</scope>
    <source>
        <strain evidence="3">IC-007</strain>
    </source>
</reference>
<feature type="domain" description="Zinc-ribbon" evidence="1">
    <location>
        <begin position="38"/>
        <end position="59"/>
    </location>
</feature>
<dbReference type="GeneID" id="41718590"/>
<dbReference type="InterPro" id="IPR026870">
    <property type="entry name" value="Zinc_ribbon_dom"/>
</dbReference>
<evidence type="ECO:0000313" key="2">
    <source>
        <dbReference type="EMBL" id="BBG27724.1"/>
    </source>
</evidence>
<dbReference type="RefSeq" id="WP_149564965.1">
    <property type="nucleotide sequence ID" value="NZ_AP018930.1"/>
</dbReference>
<dbReference type="EMBL" id="AP018930">
    <property type="protein sequence ID" value="BBG27724.1"/>
    <property type="molecule type" value="Genomic_DNA"/>
</dbReference>
<evidence type="ECO:0000259" key="1">
    <source>
        <dbReference type="Pfam" id="PF13240"/>
    </source>
</evidence>
<proteinExistence type="predicted"/>
<dbReference type="Proteomes" id="UP000325030">
    <property type="component" value="Chromosome"/>
</dbReference>
<sequence length="175" mass="20133">MTEESKPKLVMSNDASEISLEKLAKLYSAMLRQGFVECPNCREINPKEATYCSNCGARLKHPEHFYVLSSWLIEIVTNPEFLRGVIYAERDTKVNKIAVDYLIEKEGEYILLFSYGSSAFKSLLADAPEDELKNIHGKPVRIIILVAEEAEEKVRLMFRDWKNVEIKSQKFLVLK</sequence>
<dbReference type="Pfam" id="PF13240">
    <property type="entry name" value="Zn_Ribbon_1"/>
    <property type="match status" value="1"/>
</dbReference>
<gene>
    <name evidence="2" type="ORF">IC007_2278</name>
</gene>